<proteinExistence type="predicted"/>
<accession>A0A8S5MXV8</accession>
<name>A0A8S5MXV8_9CAUD</name>
<sequence>MSPTYDRAPTVPDIKKRLMDFLSAHMSVPIVARRPESPDRPAAFIRVLSTGGTGVTQKALCTALETIDAYAQSSGEAMKIACEAVNVAHTMPNYQDGIVMVQSSYPIEMPDPDTSQARATATLTITAHR</sequence>
<protein>
    <submittedName>
        <fullName evidence="1">Tail completion protein</fullName>
    </submittedName>
</protein>
<reference evidence="1" key="1">
    <citation type="journal article" date="2021" name="Proc. Natl. Acad. Sci. U.S.A.">
        <title>A Catalog of Tens of Thousands of Viruses from Human Metagenomes Reveals Hidden Associations with Chronic Diseases.</title>
        <authorList>
            <person name="Tisza M.J."/>
            <person name="Buck C.B."/>
        </authorList>
    </citation>
    <scope>NUCLEOTIDE SEQUENCE</scope>
    <source>
        <strain evidence="1">Ctio73</strain>
    </source>
</reference>
<organism evidence="1">
    <name type="scientific">Siphoviridae sp. ctio73</name>
    <dbReference type="NCBI Taxonomy" id="2826435"/>
    <lineage>
        <taxon>Viruses</taxon>
        <taxon>Duplodnaviria</taxon>
        <taxon>Heunggongvirae</taxon>
        <taxon>Uroviricota</taxon>
        <taxon>Caudoviricetes</taxon>
    </lineage>
</organism>
<dbReference type="EMBL" id="BK015009">
    <property type="protein sequence ID" value="DAD86866.1"/>
    <property type="molecule type" value="Genomic_DNA"/>
</dbReference>
<evidence type="ECO:0000313" key="1">
    <source>
        <dbReference type="EMBL" id="DAD86866.1"/>
    </source>
</evidence>